<proteinExistence type="inferred from homology"/>
<dbReference type="SUPFAM" id="SSF47090">
    <property type="entry name" value="PGBD-like"/>
    <property type="match status" value="2"/>
</dbReference>
<feature type="compositionally biased region" description="Low complexity" evidence="5">
    <location>
        <begin position="290"/>
        <end position="299"/>
    </location>
</feature>
<feature type="region of interest" description="Disordered" evidence="5">
    <location>
        <begin position="548"/>
        <end position="568"/>
    </location>
</feature>
<keyword evidence="2" id="KW-0645">Protease</keyword>
<feature type="compositionally biased region" description="Low complexity" evidence="5">
    <location>
        <begin position="306"/>
        <end position="315"/>
    </location>
</feature>
<dbReference type="InterPro" id="IPR038765">
    <property type="entry name" value="Papain-like_cys_pep_sf"/>
</dbReference>
<dbReference type="AlphaFoldDB" id="A0AB39MYI4"/>
<dbReference type="RefSeq" id="WP_369271269.1">
    <property type="nucleotide sequence ID" value="NZ_CP163432.1"/>
</dbReference>
<dbReference type="GO" id="GO:0006508">
    <property type="term" value="P:proteolysis"/>
    <property type="evidence" value="ECO:0007669"/>
    <property type="project" value="UniProtKB-KW"/>
</dbReference>
<dbReference type="InterPro" id="IPR000064">
    <property type="entry name" value="NLP_P60_dom"/>
</dbReference>
<feature type="compositionally biased region" description="Low complexity" evidence="5">
    <location>
        <begin position="322"/>
        <end position="331"/>
    </location>
</feature>
<dbReference type="InterPro" id="IPR047763">
    <property type="entry name" value="PG_bind_dom_phiBT1-type"/>
</dbReference>
<dbReference type="Pfam" id="PF00877">
    <property type="entry name" value="NLPC_P60"/>
    <property type="match status" value="1"/>
</dbReference>
<dbReference type="Gene3D" id="3.90.1720.10">
    <property type="entry name" value="endopeptidase domain like (from Nostoc punctiforme)"/>
    <property type="match status" value="1"/>
</dbReference>
<feature type="region of interest" description="Disordered" evidence="5">
    <location>
        <begin position="243"/>
        <end position="402"/>
    </location>
</feature>
<dbReference type="InterPro" id="IPR036366">
    <property type="entry name" value="PGBDSf"/>
</dbReference>
<evidence type="ECO:0000259" key="6">
    <source>
        <dbReference type="PROSITE" id="PS51935"/>
    </source>
</evidence>
<feature type="compositionally biased region" description="Low complexity" evidence="5">
    <location>
        <begin position="338"/>
        <end position="362"/>
    </location>
</feature>
<dbReference type="EMBL" id="CP163432">
    <property type="protein sequence ID" value="XDQ10994.1"/>
    <property type="molecule type" value="Genomic_DNA"/>
</dbReference>
<evidence type="ECO:0000256" key="4">
    <source>
        <dbReference type="ARBA" id="ARBA00022807"/>
    </source>
</evidence>
<dbReference type="PROSITE" id="PS51935">
    <property type="entry name" value="NLPC_P60"/>
    <property type="match status" value="1"/>
</dbReference>
<keyword evidence="3" id="KW-0378">Hydrolase</keyword>
<dbReference type="GO" id="GO:0008234">
    <property type="term" value="F:cysteine-type peptidase activity"/>
    <property type="evidence" value="ECO:0007669"/>
    <property type="project" value="UniProtKB-KW"/>
</dbReference>
<dbReference type="InterPro" id="IPR036365">
    <property type="entry name" value="PGBD-like_sf"/>
</dbReference>
<protein>
    <submittedName>
        <fullName evidence="7">Peptidoglycan-binding protein</fullName>
    </submittedName>
</protein>
<dbReference type="SUPFAM" id="SSF54001">
    <property type="entry name" value="Cysteine proteinases"/>
    <property type="match status" value="1"/>
</dbReference>
<sequence>METRTPVFEEFDPASDCDCPGCVHWRRVLPHSTTGRHPAAHRALILAAAASTTLAVGHTAPALAAPHVTDRPGVPAGDEPNTPQGGRAPLHGPGGQPVTPAGPVKTPATTRAEIITRAKKWVAAKVPYSMSKYWSDGYRQDCSGFVSMAWNLPGNEWTGSLHEYGVRITKKDLQPGDILLFHNPANPEKGSHVVIFGGWTDHTHTYYVAYESTPPHARRKTTPYAYSSHSDRYVPYRYKGLKSATTATEPATGKQETAKPATTTEPAIGKQETAKPATTTEPAIGKQETAKPATTTEPAIGKQETAKPATTTEPAIGKQETAKPATTTEPAIGKQETAKPATTTEPATGKQDTTEPAMAEPTTPEPDTTPKPATPKPATPNPGAPRSATAYPGRAYFGPGANNKHVDRLGRLLVERGAGRHHPSGPRSRWTDADRRATQAFQQAQGWRGQEADGLPGPRTWLLLVTGKGKDVPGGAVGAAGPAQPASHGVPGYPGRAMFRPGADNEYVTRLGRQLVKKGFGKHYKNGPGPRWGEADRRGVEAFQRAQGWRGGAADGLPGPETWRRLFS</sequence>
<evidence type="ECO:0000256" key="5">
    <source>
        <dbReference type="SAM" id="MobiDB-lite"/>
    </source>
</evidence>
<organism evidence="7">
    <name type="scientific">Streptomyces sp. R11</name>
    <dbReference type="NCBI Taxonomy" id="3238625"/>
    <lineage>
        <taxon>Bacteria</taxon>
        <taxon>Bacillati</taxon>
        <taxon>Actinomycetota</taxon>
        <taxon>Actinomycetes</taxon>
        <taxon>Kitasatosporales</taxon>
        <taxon>Streptomycetaceae</taxon>
        <taxon>Streptomyces</taxon>
    </lineage>
</organism>
<evidence type="ECO:0000313" key="7">
    <source>
        <dbReference type="EMBL" id="XDQ10994.1"/>
    </source>
</evidence>
<dbReference type="NCBIfam" id="NF038080">
    <property type="entry name" value="PG_bind_siph"/>
    <property type="match status" value="2"/>
</dbReference>
<evidence type="ECO:0000256" key="2">
    <source>
        <dbReference type="ARBA" id="ARBA00022670"/>
    </source>
</evidence>
<evidence type="ECO:0000256" key="1">
    <source>
        <dbReference type="ARBA" id="ARBA00007074"/>
    </source>
</evidence>
<feature type="compositionally biased region" description="Low complexity" evidence="5">
    <location>
        <begin position="274"/>
        <end position="283"/>
    </location>
</feature>
<reference evidence="7" key="1">
    <citation type="submission" date="2024-07" db="EMBL/GenBank/DDBJ databases">
        <authorList>
            <person name="Yu S.T."/>
        </authorList>
    </citation>
    <scope>NUCLEOTIDE SEQUENCE</scope>
    <source>
        <strain evidence="7">R11</strain>
    </source>
</reference>
<comment type="similarity">
    <text evidence="1">Belongs to the peptidase C40 family.</text>
</comment>
<accession>A0AB39MYI4</accession>
<gene>
    <name evidence="7" type="ORF">AB5J55_15625</name>
</gene>
<feature type="compositionally biased region" description="Pro residues" evidence="5">
    <location>
        <begin position="363"/>
        <end position="383"/>
    </location>
</feature>
<feature type="region of interest" description="Disordered" evidence="5">
    <location>
        <begin position="64"/>
        <end position="109"/>
    </location>
</feature>
<feature type="compositionally biased region" description="Low complexity" evidence="5">
    <location>
        <begin position="258"/>
        <end position="267"/>
    </location>
</feature>
<name>A0AB39MYI4_9ACTN</name>
<dbReference type="Gene3D" id="1.10.101.10">
    <property type="entry name" value="PGBD-like superfamily/PGBD"/>
    <property type="match status" value="1"/>
</dbReference>
<evidence type="ECO:0000256" key="3">
    <source>
        <dbReference type="ARBA" id="ARBA00022801"/>
    </source>
</evidence>
<keyword evidence="4" id="KW-0788">Thiol protease</keyword>
<feature type="domain" description="NlpC/P60" evidence="6">
    <location>
        <begin position="108"/>
        <end position="245"/>
    </location>
</feature>